<dbReference type="InterPro" id="IPR050744">
    <property type="entry name" value="AI-2_Isomerase_LsrG"/>
</dbReference>
<dbReference type="AlphaFoldDB" id="A0A1M7Q8D8"/>
<keyword evidence="2" id="KW-0503">Monooxygenase</keyword>
<dbReference type="InterPro" id="IPR011008">
    <property type="entry name" value="Dimeric_a/b-barrel"/>
</dbReference>
<dbReference type="OrthoDB" id="9812192at2"/>
<gene>
    <name evidence="2" type="ORF">SAMN05216593_12025</name>
</gene>
<name>A0A1M7Q8D8_9PSED</name>
<dbReference type="Pfam" id="PF03992">
    <property type="entry name" value="ABM"/>
    <property type="match status" value="1"/>
</dbReference>
<organism evidence="2 3">
    <name type="scientific">Pseudomonas asturiensis</name>
    <dbReference type="NCBI Taxonomy" id="1190415"/>
    <lineage>
        <taxon>Bacteria</taxon>
        <taxon>Pseudomonadati</taxon>
        <taxon>Pseudomonadota</taxon>
        <taxon>Gammaproteobacteria</taxon>
        <taxon>Pseudomonadales</taxon>
        <taxon>Pseudomonadaceae</taxon>
        <taxon>Pseudomonas</taxon>
    </lineage>
</organism>
<dbReference type="RefSeq" id="WP_073171998.1">
    <property type="nucleotide sequence ID" value="NZ_FRDA01000020.1"/>
</dbReference>
<dbReference type="PROSITE" id="PS51725">
    <property type="entry name" value="ABM"/>
    <property type="match status" value="1"/>
</dbReference>
<dbReference type="InterPro" id="IPR007138">
    <property type="entry name" value="ABM_dom"/>
</dbReference>
<dbReference type="Gene3D" id="3.30.70.100">
    <property type="match status" value="1"/>
</dbReference>
<dbReference type="GO" id="GO:0004497">
    <property type="term" value="F:monooxygenase activity"/>
    <property type="evidence" value="ECO:0007669"/>
    <property type="project" value="UniProtKB-KW"/>
</dbReference>
<proteinExistence type="predicted"/>
<dbReference type="STRING" id="1190415.SAMN05216593_12025"/>
<evidence type="ECO:0000259" key="1">
    <source>
        <dbReference type="PROSITE" id="PS51725"/>
    </source>
</evidence>
<dbReference type="PANTHER" id="PTHR33336:SF15">
    <property type="entry name" value="ABM DOMAIN-CONTAINING PROTEIN"/>
    <property type="match status" value="1"/>
</dbReference>
<reference evidence="2 3" key="1">
    <citation type="submission" date="2016-11" db="EMBL/GenBank/DDBJ databases">
        <authorList>
            <person name="Jaros S."/>
            <person name="Januszkiewicz K."/>
            <person name="Wedrychowicz H."/>
        </authorList>
    </citation>
    <scope>NUCLEOTIDE SEQUENCE [LARGE SCALE GENOMIC DNA]</scope>
    <source>
        <strain evidence="2 3">LMG 26898</strain>
    </source>
</reference>
<keyword evidence="2" id="KW-0560">Oxidoreductase</keyword>
<sequence length="111" mass="12872">MTDLHGFILHAHTRPEKSAEFEALFSSYVAQSRSEPGCIEYHMLRDQQDPTLFIFFEIWASKEDLDVHSAQPHMTKFFEHRMDYLVREFDVRRIDMLSPSSANAGPAAPSR</sequence>
<evidence type="ECO:0000313" key="3">
    <source>
        <dbReference type="Proteomes" id="UP000183983"/>
    </source>
</evidence>
<feature type="domain" description="ABM" evidence="1">
    <location>
        <begin position="5"/>
        <end position="94"/>
    </location>
</feature>
<accession>A0A1M7Q8D8</accession>
<dbReference type="SUPFAM" id="SSF54909">
    <property type="entry name" value="Dimeric alpha+beta barrel"/>
    <property type="match status" value="1"/>
</dbReference>
<evidence type="ECO:0000313" key="2">
    <source>
        <dbReference type="EMBL" id="SHN26857.1"/>
    </source>
</evidence>
<protein>
    <submittedName>
        <fullName evidence="2">Quinol monooxygenase YgiN</fullName>
    </submittedName>
</protein>
<dbReference type="EMBL" id="FRDA01000020">
    <property type="protein sequence ID" value="SHN26857.1"/>
    <property type="molecule type" value="Genomic_DNA"/>
</dbReference>
<dbReference type="Proteomes" id="UP000183983">
    <property type="component" value="Unassembled WGS sequence"/>
</dbReference>
<dbReference type="PANTHER" id="PTHR33336">
    <property type="entry name" value="QUINOL MONOOXYGENASE YGIN-RELATED"/>
    <property type="match status" value="1"/>
</dbReference>